<dbReference type="PROSITE" id="PS51671">
    <property type="entry name" value="ACT"/>
    <property type="match status" value="1"/>
</dbReference>
<sequence>MINVVVKLSEKNLSTPEQIGETAKRLIEEKKFGRNVVAVVPSTELINGSLNKIAYTLSDRPTERELDAIHSTNAQIASSLLVIAIQKRGFKALSLTGWQLGIKSTRKTGGNARIEDVNGDVIIERFKKGEIVVVAGGQGIDEENNITLLGEGGVDTTAVAIAKSIGADRVEIYTELDGVYTGNPTEIKRARKLKEITYDEMLELSYLGSNIVHPRAVELAKKFEIPIIVRSSTRNVRGTFIKGEIEMEKNLIVRGVAYETDIIRFTVGYESLEKSSLANLFNTLAKHHVNVDIIVQSVMSEVKPTISFSIAKEDLANAVKVLEDHKKELGFQFADFEVGLAKVSIVGSGMVSNPGVAARMFARLYQENIPVKMVSTSEIKVSVVVPQDDMIHAANALHDEFGLLEELI</sequence>
<dbReference type="Proteomes" id="UP000291151">
    <property type="component" value="Chromosome"/>
</dbReference>
<dbReference type="Pfam" id="PF00696">
    <property type="entry name" value="AA_kinase"/>
    <property type="match status" value="1"/>
</dbReference>
<dbReference type="PIRSF" id="PIRSF000726">
    <property type="entry name" value="Asp_kin"/>
    <property type="match status" value="1"/>
</dbReference>
<evidence type="ECO:0000313" key="17">
    <source>
        <dbReference type="EMBL" id="QBK26456.1"/>
    </source>
</evidence>
<organism evidence="17 18">
    <name type="scientific">Ureibacillus thermophilus</name>
    <dbReference type="NCBI Taxonomy" id="367743"/>
    <lineage>
        <taxon>Bacteria</taxon>
        <taxon>Bacillati</taxon>
        <taxon>Bacillota</taxon>
        <taxon>Bacilli</taxon>
        <taxon>Bacillales</taxon>
        <taxon>Caryophanaceae</taxon>
        <taxon>Ureibacillus</taxon>
    </lineage>
</organism>
<dbReference type="PANTHER" id="PTHR21499:SF68">
    <property type="entry name" value="ASPARTOKINASE 2"/>
    <property type="match status" value="1"/>
</dbReference>
<evidence type="ECO:0000313" key="18">
    <source>
        <dbReference type="Proteomes" id="UP000291151"/>
    </source>
</evidence>
<keyword evidence="6 14" id="KW-0808">Transferase</keyword>
<evidence type="ECO:0000259" key="16">
    <source>
        <dbReference type="PROSITE" id="PS51671"/>
    </source>
</evidence>
<feature type="binding site" evidence="13">
    <location>
        <position position="180"/>
    </location>
    <ligand>
        <name>ATP</name>
        <dbReference type="ChEBI" id="CHEBI:30616"/>
    </ligand>
</feature>
<dbReference type="NCBIfam" id="NF005155">
    <property type="entry name" value="PRK06635.1-4"/>
    <property type="match status" value="1"/>
</dbReference>
<evidence type="ECO:0000256" key="14">
    <source>
        <dbReference type="RuleBase" id="RU003448"/>
    </source>
</evidence>
<keyword evidence="18" id="KW-1185">Reference proteome</keyword>
<protein>
    <recommendedName>
        <fullName evidence="14">Aspartokinase</fullName>
        <ecNumber evidence="14">2.7.2.4</ecNumber>
    </recommendedName>
</protein>
<keyword evidence="15" id="KW-0028">Amino-acid biosynthesis</keyword>
<evidence type="ECO:0000256" key="3">
    <source>
        <dbReference type="ARBA" id="ARBA00004986"/>
    </source>
</evidence>
<dbReference type="CDD" id="cd04923">
    <property type="entry name" value="ACT_AK-LysC-DapG-like_2"/>
    <property type="match status" value="1"/>
</dbReference>
<comment type="catalytic activity">
    <reaction evidence="12 14">
        <text>L-aspartate + ATP = 4-phospho-L-aspartate + ADP</text>
        <dbReference type="Rhea" id="RHEA:23776"/>
        <dbReference type="ChEBI" id="CHEBI:29991"/>
        <dbReference type="ChEBI" id="CHEBI:30616"/>
        <dbReference type="ChEBI" id="CHEBI:57535"/>
        <dbReference type="ChEBI" id="CHEBI:456216"/>
        <dbReference type="EC" id="2.7.2.4"/>
    </reaction>
</comment>
<evidence type="ECO:0000256" key="2">
    <source>
        <dbReference type="ARBA" id="ARBA00004766"/>
    </source>
</evidence>
<evidence type="ECO:0000256" key="1">
    <source>
        <dbReference type="ARBA" id="ARBA00003121"/>
    </source>
</evidence>
<keyword evidence="11" id="KW-0457">Lysine biosynthesis</keyword>
<keyword evidence="9 13" id="KW-0067">ATP-binding</keyword>
<keyword evidence="8 14" id="KW-0418">Kinase</keyword>
<dbReference type="GO" id="GO:0009088">
    <property type="term" value="P:threonine biosynthetic process"/>
    <property type="evidence" value="ECO:0007669"/>
    <property type="project" value="UniProtKB-UniPathway"/>
</dbReference>
<keyword evidence="10" id="KW-0220">Diaminopimelate biosynthesis</keyword>
<dbReference type="InterPro" id="IPR001341">
    <property type="entry name" value="Asp_kinase"/>
</dbReference>
<dbReference type="NCBIfam" id="TIGR00657">
    <property type="entry name" value="asp_kinases"/>
    <property type="match status" value="1"/>
</dbReference>
<dbReference type="GO" id="GO:0009089">
    <property type="term" value="P:lysine biosynthetic process via diaminopimelate"/>
    <property type="evidence" value="ECO:0007669"/>
    <property type="project" value="UniProtKB-UniPathway"/>
</dbReference>
<dbReference type="EMBL" id="CP036528">
    <property type="protein sequence ID" value="QBK26456.1"/>
    <property type="molecule type" value="Genomic_DNA"/>
</dbReference>
<dbReference type="InterPro" id="IPR036393">
    <property type="entry name" value="AceGlu_kinase-like_sf"/>
</dbReference>
<evidence type="ECO:0000256" key="10">
    <source>
        <dbReference type="ARBA" id="ARBA00022915"/>
    </source>
</evidence>
<proteinExistence type="inferred from homology"/>
<dbReference type="InterPro" id="IPR054352">
    <property type="entry name" value="ACT_Aspartokinase"/>
</dbReference>
<evidence type="ECO:0000256" key="11">
    <source>
        <dbReference type="ARBA" id="ARBA00023154"/>
    </source>
</evidence>
<dbReference type="CDD" id="cd04913">
    <property type="entry name" value="ACT_AKii-LysC-BS-like_1"/>
    <property type="match status" value="1"/>
</dbReference>
<dbReference type="GO" id="GO:0009090">
    <property type="term" value="P:homoserine biosynthetic process"/>
    <property type="evidence" value="ECO:0007669"/>
    <property type="project" value="TreeGrafter"/>
</dbReference>
<evidence type="ECO:0000256" key="4">
    <source>
        <dbReference type="ARBA" id="ARBA00005139"/>
    </source>
</evidence>
<name>A0A4P6UW47_9BACL</name>
<comment type="pathway">
    <text evidence="4 15">Amino-acid biosynthesis; L-threonine biosynthesis; L-threonine from L-aspartate: step 1/5.</text>
</comment>
<evidence type="ECO:0000256" key="12">
    <source>
        <dbReference type="ARBA" id="ARBA00047872"/>
    </source>
</evidence>
<evidence type="ECO:0000256" key="7">
    <source>
        <dbReference type="ARBA" id="ARBA00022741"/>
    </source>
</evidence>
<evidence type="ECO:0000256" key="8">
    <source>
        <dbReference type="ARBA" id="ARBA00022777"/>
    </source>
</evidence>
<dbReference type="UniPathway" id="UPA00050">
    <property type="reaction ID" value="UER00461"/>
</dbReference>
<comment type="function">
    <text evidence="1">Catalyzes the phosphorylation of the beta-carboxyl group of aspartic acid with ATP to yield 4-phospho-L-aspartate, which is involved in the branched biosynthetic pathway leading to the biosynthesis of amino acids threonine, isoleucine and methionine.</text>
</comment>
<dbReference type="SUPFAM" id="SSF55021">
    <property type="entry name" value="ACT-like"/>
    <property type="match status" value="2"/>
</dbReference>
<evidence type="ECO:0000256" key="5">
    <source>
        <dbReference type="ARBA" id="ARBA00010122"/>
    </source>
</evidence>
<comment type="pathway">
    <text evidence="3 15">Amino-acid biosynthesis; L-methionine biosynthesis via de novo pathway; L-homoserine from L-aspartate: step 1/3.</text>
</comment>
<dbReference type="PANTHER" id="PTHR21499">
    <property type="entry name" value="ASPARTATE KINASE"/>
    <property type="match status" value="1"/>
</dbReference>
<dbReference type="RefSeq" id="WP_208650147.1">
    <property type="nucleotide sequence ID" value="NZ_CP036528.1"/>
</dbReference>
<dbReference type="InterPro" id="IPR002912">
    <property type="entry name" value="ACT_dom"/>
</dbReference>
<comment type="similarity">
    <text evidence="5 14">Belongs to the aspartokinase family.</text>
</comment>
<evidence type="ECO:0000256" key="13">
    <source>
        <dbReference type="PIRSR" id="PIRSR000726-1"/>
    </source>
</evidence>
<dbReference type="Pfam" id="PF22468">
    <property type="entry name" value="ACT_9"/>
    <property type="match status" value="2"/>
</dbReference>
<dbReference type="GO" id="GO:0019877">
    <property type="term" value="P:diaminopimelate biosynthetic process"/>
    <property type="evidence" value="ECO:0007669"/>
    <property type="project" value="UniProtKB-KW"/>
</dbReference>
<dbReference type="KEGG" id="uth:DKZ56_11650"/>
<dbReference type="AlphaFoldDB" id="A0A4P6UW47"/>
<comment type="pathway">
    <text evidence="2 15">Amino-acid biosynthesis; L-lysine biosynthesis via DAP pathway; (S)-tetrahydrodipicolinate from L-aspartate: step 1/4.</text>
</comment>
<evidence type="ECO:0000256" key="6">
    <source>
        <dbReference type="ARBA" id="ARBA00022679"/>
    </source>
</evidence>
<dbReference type="GO" id="GO:0005524">
    <property type="term" value="F:ATP binding"/>
    <property type="evidence" value="ECO:0007669"/>
    <property type="project" value="UniProtKB-KW"/>
</dbReference>
<dbReference type="InterPro" id="IPR045865">
    <property type="entry name" value="ACT-like_dom_sf"/>
</dbReference>
<dbReference type="Gene3D" id="3.40.1160.10">
    <property type="entry name" value="Acetylglutamate kinase-like"/>
    <property type="match status" value="1"/>
</dbReference>
<dbReference type="GO" id="GO:0004072">
    <property type="term" value="F:aspartate kinase activity"/>
    <property type="evidence" value="ECO:0007669"/>
    <property type="project" value="UniProtKB-EC"/>
</dbReference>
<evidence type="ECO:0000256" key="15">
    <source>
        <dbReference type="RuleBase" id="RU004249"/>
    </source>
</evidence>
<dbReference type="UniPathway" id="UPA00051">
    <property type="reaction ID" value="UER00462"/>
</dbReference>
<dbReference type="FunFam" id="3.30.2130.10:FF:000001">
    <property type="entry name" value="Bifunctional aspartokinase/homoserine dehydrogenase"/>
    <property type="match status" value="1"/>
</dbReference>
<accession>A0A4P6UW47</accession>
<keyword evidence="7 13" id="KW-0547">Nucleotide-binding</keyword>
<dbReference type="SUPFAM" id="SSF53633">
    <property type="entry name" value="Carbamate kinase-like"/>
    <property type="match status" value="1"/>
</dbReference>
<dbReference type="UniPathway" id="UPA00034">
    <property type="reaction ID" value="UER00015"/>
</dbReference>
<feature type="domain" description="ACT" evidence="16">
    <location>
        <begin position="345"/>
        <end position="408"/>
    </location>
</feature>
<dbReference type="InterPro" id="IPR001048">
    <property type="entry name" value="Asp/Glu/Uridylate_kinase"/>
</dbReference>
<dbReference type="GO" id="GO:0005829">
    <property type="term" value="C:cytosol"/>
    <property type="evidence" value="ECO:0007669"/>
    <property type="project" value="TreeGrafter"/>
</dbReference>
<evidence type="ECO:0000256" key="9">
    <source>
        <dbReference type="ARBA" id="ARBA00022840"/>
    </source>
</evidence>
<dbReference type="EC" id="2.7.2.4" evidence="14"/>
<gene>
    <name evidence="17" type="ORF">DKZ56_11650</name>
</gene>
<reference evidence="17 18" key="1">
    <citation type="submission" date="2019-02" db="EMBL/GenBank/DDBJ databases">
        <title>Ureibacillus thermophilus.</title>
        <authorList>
            <person name="Sunny J.S."/>
            <person name="Natarajan A."/>
            <person name="Saleena L.M."/>
        </authorList>
    </citation>
    <scope>NUCLEOTIDE SEQUENCE [LARGE SCALE GENOMIC DNA]</scope>
    <source>
        <strain evidence="17 18">LM102</strain>
    </source>
</reference>
<dbReference type="InterPro" id="IPR005260">
    <property type="entry name" value="Asp_kin_monofn"/>
</dbReference>
<dbReference type="Gene3D" id="3.30.2130.10">
    <property type="entry name" value="VC0802-like"/>
    <property type="match status" value="1"/>
</dbReference>